<dbReference type="PANTHER" id="PTHR30033:SF1">
    <property type="entry name" value="FLAGELLAR HOOK-ASSOCIATED PROTEIN 1"/>
    <property type="match status" value="1"/>
</dbReference>
<name>A0ABS1DGG1_9PROT</name>
<feature type="domain" description="Flagellar basal-body/hook protein C-terminal" evidence="8">
    <location>
        <begin position="581"/>
        <end position="615"/>
    </location>
</feature>
<keyword evidence="10" id="KW-0969">Cilium</keyword>
<comment type="similarity">
    <text evidence="3">Belongs to the flagella basal body rod proteins family.</text>
</comment>
<dbReference type="InterPro" id="IPR002371">
    <property type="entry name" value="FlgK"/>
</dbReference>
<evidence type="ECO:0000313" key="10">
    <source>
        <dbReference type="EMBL" id="MBK1669567.1"/>
    </source>
</evidence>
<sequence>MLFTALNNAFSGLSAAQQSIDVVSRNVANASTPGYTRKTLPVDNAVLGGEGRGVWTDAVRRDVDQRMMQQLRTDLSASQQTGVVADYLGRVDEMFGRPQDENSIASQVTRFTEAFQELTTNPESASVREGVISAAGETARKLNDLSTQIQDMRAEAESGIAASVDKVNHALGQIAELNEDISQRQAQGRSTADLEDKRDQHLEAVAEEIDIRVIDGGEGRSLVFTPDGSSLVGRGGARPLNFDQRFEINANTEWSRDGTQRQVGTITLGQDGNAVDLIGSGSLTGGRMAGLVELRDELLPQAQRQLDELAHQMATRLSEHTVRADAPTTTSREIDIAGRIQSDGDQIEVTFTNGSVQNRFTFIASSEPGGPASNDLTARANDTVFTFQRGASDAATAANLAAQINAAVAGSATTAGSTLTVQDSGGSAIQAVDARFTLTDTQSGNPDRLGLPVFADMKAGQVDYTGSVDGQGQKQGFAARIALNADLIANPERLVLTTGTTATGDSARPLELTRRLAEAPTTFSPATGIGGSGRPQTTTLGGFAREIVSFQGNQAQSASSRAEDRAAVARAIEDRVANQNGVNIDEEMNRLMEMEKVYAANAKLMGLVDQMFDTLFAIKR</sequence>
<keyword evidence="11" id="KW-1185">Reference proteome</keyword>
<keyword evidence="10" id="KW-0966">Cell projection</keyword>
<evidence type="ECO:0000259" key="7">
    <source>
        <dbReference type="Pfam" id="PF00460"/>
    </source>
</evidence>
<feature type="domain" description="Flagellar hook-associated protein FlgK helical" evidence="9">
    <location>
        <begin position="89"/>
        <end position="317"/>
    </location>
</feature>
<dbReference type="Pfam" id="PF06429">
    <property type="entry name" value="Flg_bbr_C"/>
    <property type="match status" value="1"/>
</dbReference>
<evidence type="ECO:0000256" key="2">
    <source>
        <dbReference type="ARBA" id="ARBA00004613"/>
    </source>
</evidence>
<evidence type="ECO:0000259" key="8">
    <source>
        <dbReference type="Pfam" id="PF06429"/>
    </source>
</evidence>
<keyword evidence="10" id="KW-0282">Flagellum</keyword>
<evidence type="ECO:0000259" key="9">
    <source>
        <dbReference type="Pfam" id="PF22638"/>
    </source>
</evidence>
<comment type="caution">
    <text evidence="10">The sequence shown here is derived from an EMBL/GenBank/DDBJ whole genome shotgun (WGS) entry which is preliminary data.</text>
</comment>
<feature type="domain" description="Flagellar basal body rod protein N-terminal" evidence="7">
    <location>
        <begin position="6"/>
        <end position="36"/>
    </location>
</feature>
<evidence type="ECO:0000256" key="4">
    <source>
        <dbReference type="ARBA" id="ARBA00016244"/>
    </source>
</evidence>
<dbReference type="Pfam" id="PF00460">
    <property type="entry name" value="Flg_bb_rod"/>
    <property type="match status" value="1"/>
</dbReference>
<evidence type="ECO:0000256" key="5">
    <source>
        <dbReference type="ARBA" id="ARBA00022525"/>
    </source>
</evidence>
<comment type="subcellular location">
    <subcellularLocation>
        <location evidence="1">Bacterial flagellum basal body</location>
    </subcellularLocation>
    <subcellularLocation>
        <location evidence="2">Secreted</location>
    </subcellularLocation>
</comment>
<keyword evidence="6" id="KW-0975">Bacterial flagellum</keyword>
<evidence type="ECO:0000256" key="1">
    <source>
        <dbReference type="ARBA" id="ARBA00004117"/>
    </source>
</evidence>
<gene>
    <name evidence="10" type="primary">flgK</name>
    <name evidence="10" type="ORF">CKO28_16125</name>
</gene>
<dbReference type="InterPro" id="IPR053927">
    <property type="entry name" value="FlgK_helical"/>
</dbReference>
<reference evidence="10 11" key="1">
    <citation type="journal article" date="2020" name="Microorganisms">
        <title>Osmotic Adaptation and Compatible Solute Biosynthesis of Phototrophic Bacteria as Revealed from Genome Analyses.</title>
        <authorList>
            <person name="Imhoff J.F."/>
            <person name="Rahn T."/>
            <person name="Kunzel S."/>
            <person name="Keller A."/>
            <person name="Neulinger S.C."/>
        </authorList>
    </citation>
    <scope>NUCLEOTIDE SEQUENCE [LARGE SCALE GENOMIC DNA]</scope>
    <source>
        <strain evidence="10 11">DSM 9895</strain>
    </source>
</reference>
<dbReference type="PRINTS" id="PR01005">
    <property type="entry name" value="FLGHOOKAP1"/>
</dbReference>
<protein>
    <recommendedName>
        <fullName evidence="4">Flagellar hook-associated protein 1</fullName>
    </recommendedName>
</protein>
<proteinExistence type="inferred from homology"/>
<dbReference type="NCBIfam" id="TIGR02492">
    <property type="entry name" value="flgK_ends"/>
    <property type="match status" value="1"/>
</dbReference>
<dbReference type="Proteomes" id="UP001296873">
    <property type="component" value="Unassembled WGS sequence"/>
</dbReference>
<evidence type="ECO:0000313" key="11">
    <source>
        <dbReference type="Proteomes" id="UP001296873"/>
    </source>
</evidence>
<evidence type="ECO:0000256" key="3">
    <source>
        <dbReference type="ARBA" id="ARBA00009677"/>
    </source>
</evidence>
<organism evidence="10 11">
    <name type="scientific">Rhodovibrio sodomensis</name>
    <dbReference type="NCBI Taxonomy" id="1088"/>
    <lineage>
        <taxon>Bacteria</taxon>
        <taxon>Pseudomonadati</taxon>
        <taxon>Pseudomonadota</taxon>
        <taxon>Alphaproteobacteria</taxon>
        <taxon>Rhodospirillales</taxon>
        <taxon>Rhodovibrionaceae</taxon>
        <taxon>Rhodovibrio</taxon>
    </lineage>
</organism>
<dbReference type="InterPro" id="IPR010930">
    <property type="entry name" value="Flg_bb/hook_C_dom"/>
</dbReference>
<evidence type="ECO:0000256" key="6">
    <source>
        <dbReference type="ARBA" id="ARBA00023143"/>
    </source>
</evidence>
<keyword evidence="5" id="KW-0964">Secreted</keyword>
<dbReference type="InterPro" id="IPR001444">
    <property type="entry name" value="Flag_bb_rod_N"/>
</dbReference>
<dbReference type="Pfam" id="PF22638">
    <property type="entry name" value="FlgK_D1"/>
    <property type="match status" value="1"/>
</dbReference>
<dbReference type="RefSeq" id="WP_200341901.1">
    <property type="nucleotide sequence ID" value="NZ_NRRL01000052.1"/>
</dbReference>
<dbReference type="EMBL" id="NRRL01000052">
    <property type="protein sequence ID" value="MBK1669567.1"/>
    <property type="molecule type" value="Genomic_DNA"/>
</dbReference>
<dbReference type="PANTHER" id="PTHR30033">
    <property type="entry name" value="FLAGELLAR HOOK-ASSOCIATED PROTEIN 1"/>
    <property type="match status" value="1"/>
</dbReference>
<dbReference type="SUPFAM" id="SSF64518">
    <property type="entry name" value="Phase 1 flagellin"/>
    <property type="match status" value="1"/>
</dbReference>
<accession>A0ABS1DGG1</accession>